<feature type="region of interest" description="Disordered" evidence="1">
    <location>
        <begin position="416"/>
        <end position="439"/>
    </location>
</feature>
<evidence type="ECO:0000313" key="2">
    <source>
        <dbReference type="EMBL" id="GIM15931.1"/>
    </source>
</evidence>
<protein>
    <submittedName>
        <fullName evidence="2">Uncharacterized protein</fullName>
    </submittedName>
</protein>
<comment type="caution">
    <text evidence="2">The sequence shown here is derived from an EMBL/GenBank/DDBJ whole genome shotgun (WGS) entry which is preliminary data.</text>
</comment>
<feature type="non-terminal residue" evidence="2">
    <location>
        <position position="439"/>
    </location>
</feature>
<proteinExistence type="predicted"/>
<evidence type="ECO:0000313" key="3">
    <source>
        <dbReference type="Proteomes" id="UP000722791"/>
    </source>
</evidence>
<feature type="region of interest" description="Disordered" evidence="1">
    <location>
        <begin position="153"/>
        <end position="217"/>
    </location>
</feature>
<reference evidence="2" key="1">
    <citation type="journal article" date="2021" name="Proc. Natl. Acad. Sci. U.S.A.">
        <title>Three genomes in the algal genus Volvox reveal the fate of a haploid sex-determining region after a transition to homothallism.</title>
        <authorList>
            <person name="Yamamoto K."/>
            <person name="Hamaji T."/>
            <person name="Kawai-Toyooka H."/>
            <person name="Matsuzaki R."/>
            <person name="Takahashi F."/>
            <person name="Nishimura Y."/>
            <person name="Kawachi M."/>
            <person name="Noguchi H."/>
            <person name="Minakuchi Y."/>
            <person name="Umen J.G."/>
            <person name="Toyoda A."/>
            <person name="Nozaki H."/>
        </authorList>
    </citation>
    <scope>NUCLEOTIDE SEQUENCE</scope>
    <source>
        <strain evidence="2">NIES-3785</strain>
    </source>
</reference>
<dbReference type="AlphaFoldDB" id="A0A8J4LZI4"/>
<dbReference type="Proteomes" id="UP000722791">
    <property type="component" value="Unassembled WGS sequence"/>
</dbReference>
<sequence>MDVLIGTSVVLGRGCHVRAAAWLTNSAENSLSCIVGAGRRGLSVEWSTQEGVGSERSTVPLAIDPARRPRLLFLRPLPALRSLVACYSAAPDAILVSTSANGPTYQSSTCTSPALEVGVEARVAATAACATGPRPPVPNTRLVILTFVSPDRRIPGQEKHGSLNQHRQRHNCGTRSQSAIERLQMDRGTRDSTCTVTPAANEAADDPASSVPEPLLQPATNDQKHEQLQQHQSQYQRVGSIQPVVKRARLRAPGAASASAGFSQVPGEAITEIRDRCRVGAGASVADIGGASAAQSRAGTATNTACPWSIYEPRLPGAMPPLPPLWHPDTTCALCLECWTEPVSRTLAEHPAAPTDSGLNGSVPSGADVPSISVASAATWSRLPPLQQLAFLCGCDHVAVVPELYRGLFTLPSCAPPSRPPPPAAPGSAPPAVPPVARQ</sequence>
<accession>A0A8J4LZI4</accession>
<evidence type="ECO:0000256" key="1">
    <source>
        <dbReference type="SAM" id="MobiDB-lite"/>
    </source>
</evidence>
<organism evidence="2 3">
    <name type="scientific">Volvox reticuliferus</name>
    <dbReference type="NCBI Taxonomy" id="1737510"/>
    <lineage>
        <taxon>Eukaryota</taxon>
        <taxon>Viridiplantae</taxon>
        <taxon>Chlorophyta</taxon>
        <taxon>core chlorophytes</taxon>
        <taxon>Chlorophyceae</taxon>
        <taxon>CS clade</taxon>
        <taxon>Chlamydomonadales</taxon>
        <taxon>Volvocaceae</taxon>
        <taxon>Volvox</taxon>
    </lineage>
</organism>
<name>A0A8J4LZI4_9CHLO</name>
<gene>
    <name evidence="2" type="ORF">Vretimale_18582</name>
</gene>
<dbReference type="EMBL" id="BNCQ01000071">
    <property type="protein sequence ID" value="GIM15931.1"/>
    <property type="molecule type" value="Genomic_DNA"/>
</dbReference>